<organism evidence="1 2">
    <name type="scientific">Streptomyces sp. 900105755</name>
    <dbReference type="NCBI Taxonomy" id="3154389"/>
    <lineage>
        <taxon>Bacteria</taxon>
        <taxon>Bacillati</taxon>
        <taxon>Actinomycetota</taxon>
        <taxon>Actinomycetes</taxon>
        <taxon>Kitasatosporales</taxon>
        <taxon>Streptomycetaceae</taxon>
        <taxon>Streptomyces</taxon>
    </lineage>
</organism>
<proteinExistence type="predicted"/>
<dbReference type="EMBL" id="JBEOZM010000004">
    <property type="protein sequence ID" value="MER6268151.1"/>
    <property type="molecule type" value="Genomic_DNA"/>
</dbReference>
<dbReference type="RefSeq" id="WP_351956779.1">
    <property type="nucleotide sequence ID" value="NZ_JBEOZM010000004.1"/>
</dbReference>
<name>A0ABV1TDP3_9ACTN</name>
<keyword evidence="2" id="KW-1185">Reference proteome</keyword>
<evidence type="ECO:0000313" key="2">
    <source>
        <dbReference type="Proteomes" id="UP001490365"/>
    </source>
</evidence>
<dbReference type="Proteomes" id="UP001490365">
    <property type="component" value="Unassembled WGS sequence"/>
</dbReference>
<protein>
    <submittedName>
        <fullName evidence="1">Uncharacterized protein</fullName>
    </submittedName>
</protein>
<reference evidence="1 2" key="1">
    <citation type="submission" date="2024-06" db="EMBL/GenBank/DDBJ databases">
        <title>The Natural Products Discovery Center: Release of the First 8490 Sequenced Strains for Exploring Actinobacteria Biosynthetic Diversity.</title>
        <authorList>
            <person name="Kalkreuter E."/>
            <person name="Kautsar S.A."/>
            <person name="Yang D."/>
            <person name="Bader C.D."/>
            <person name="Teijaro C.N."/>
            <person name="Fluegel L."/>
            <person name="Davis C.M."/>
            <person name="Simpson J.R."/>
            <person name="Lauterbach L."/>
            <person name="Steele A.D."/>
            <person name="Gui C."/>
            <person name="Meng S."/>
            <person name="Li G."/>
            <person name="Viehrig K."/>
            <person name="Ye F."/>
            <person name="Su P."/>
            <person name="Kiefer A.F."/>
            <person name="Nichols A."/>
            <person name="Cepeda A.J."/>
            <person name="Yan W."/>
            <person name="Fan B."/>
            <person name="Jiang Y."/>
            <person name="Adhikari A."/>
            <person name="Zheng C.-J."/>
            <person name="Schuster L."/>
            <person name="Cowan T.M."/>
            <person name="Smanski M.J."/>
            <person name="Chevrette M.G."/>
            <person name="De Carvalho L.P.S."/>
            <person name="Shen B."/>
        </authorList>
    </citation>
    <scope>NUCLEOTIDE SEQUENCE [LARGE SCALE GENOMIC DNA]</scope>
    <source>
        <strain evidence="1 2">NPDC001694</strain>
    </source>
</reference>
<accession>A0ABV1TDP3</accession>
<gene>
    <name evidence="1" type="ORF">ABT211_12725</name>
</gene>
<comment type="caution">
    <text evidence="1">The sequence shown here is derived from an EMBL/GenBank/DDBJ whole genome shotgun (WGS) entry which is preliminary data.</text>
</comment>
<sequence>MIPLRAAPAAVARPVVIDPAARRFLLLPAGSARAAGWTVPALPVRDQEPYRRTVLRHLRRERGFPAVRIGAVVGRLPAGAARPVEEYVVLAAPACGRWPRDVRALMAPGARWWDTAALRRSGDAVEPETLPLFLDGYWEGWLPDGVISLE</sequence>
<evidence type="ECO:0000313" key="1">
    <source>
        <dbReference type="EMBL" id="MER6268151.1"/>
    </source>
</evidence>